<dbReference type="RefSeq" id="XP_022648862.1">
    <property type="nucleotide sequence ID" value="XM_022793127.1"/>
</dbReference>
<evidence type="ECO:0000313" key="7">
    <source>
        <dbReference type="EnsemblMetazoa" id="XP_022648862"/>
    </source>
</evidence>
<dbReference type="Gene3D" id="2.10.110.10">
    <property type="entry name" value="Cysteine Rich Protein"/>
    <property type="match status" value="1"/>
</dbReference>
<keyword evidence="3 4" id="KW-0440">LIM domain</keyword>
<dbReference type="PANTHER" id="PTHR24206">
    <property type="entry name" value="OS06G0237300 PROTEIN"/>
    <property type="match status" value="1"/>
</dbReference>
<evidence type="ECO:0000256" key="2">
    <source>
        <dbReference type="ARBA" id="ARBA00022833"/>
    </source>
</evidence>
<dbReference type="AlphaFoldDB" id="A0A7M7J9V3"/>
<accession>A0A7M7J9V3</accession>
<evidence type="ECO:0000313" key="8">
    <source>
        <dbReference type="Proteomes" id="UP000594260"/>
    </source>
</evidence>
<evidence type="ECO:0000256" key="5">
    <source>
        <dbReference type="SAM" id="MobiDB-lite"/>
    </source>
</evidence>
<evidence type="ECO:0000256" key="3">
    <source>
        <dbReference type="ARBA" id="ARBA00023038"/>
    </source>
</evidence>
<organism evidence="7 8">
    <name type="scientific">Varroa destructor</name>
    <name type="common">Honeybee mite</name>
    <dbReference type="NCBI Taxonomy" id="109461"/>
    <lineage>
        <taxon>Eukaryota</taxon>
        <taxon>Metazoa</taxon>
        <taxon>Ecdysozoa</taxon>
        <taxon>Arthropoda</taxon>
        <taxon>Chelicerata</taxon>
        <taxon>Arachnida</taxon>
        <taxon>Acari</taxon>
        <taxon>Parasitiformes</taxon>
        <taxon>Mesostigmata</taxon>
        <taxon>Gamasina</taxon>
        <taxon>Dermanyssoidea</taxon>
        <taxon>Varroidae</taxon>
        <taxon>Varroa</taxon>
    </lineage>
</organism>
<dbReference type="GO" id="GO:0046872">
    <property type="term" value="F:metal ion binding"/>
    <property type="evidence" value="ECO:0007669"/>
    <property type="project" value="UniProtKB-KW"/>
</dbReference>
<dbReference type="KEGG" id="vde:111245163"/>
<dbReference type="PROSITE" id="PS50023">
    <property type="entry name" value="LIM_DOMAIN_2"/>
    <property type="match status" value="1"/>
</dbReference>
<protein>
    <recommendedName>
        <fullName evidence="6">LIM zinc-binding domain-containing protein</fullName>
    </recommendedName>
</protein>
<keyword evidence="2 4" id="KW-0862">Zinc</keyword>
<sequence length="156" mass="17263">MPADNITRNMRAVFERNNVADKNNGSGQLSSPASTERVNPPKVSRFVFGTPETEVCSMCQGKVFPMERREASGLVMHTKCFKCTRCNINLRLDGYSQKGGKLYCEAHYQQLFKVKGNYDEGFGCEKWSRTPSPSAHDAPPTSLNLPPAASNQTLIA</sequence>
<feature type="compositionally biased region" description="Polar residues" evidence="5">
    <location>
        <begin position="20"/>
        <end position="37"/>
    </location>
</feature>
<feature type="domain" description="LIM zinc-binding" evidence="6">
    <location>
        <begin position="54"/>
        <end position="114"/>
    </location>
</feature>
<feature type="region of interest" description="Disordered" evidence="5">
    <location>
        <begin position="129"/>
        <end position="156"/>
    </location>
</feature>
<name>A0A7M7J9V3_VARDE</name>
<dbReference type="OrthoDB" id="25654at2759"/>
<dbReference type="EnsemblMetazoa" id="XM_022793127">
    <property type="protein sequence ID" value="XP_022648862"/>
    <property type="gene ID" value="LOC111245163"/>
</dbReference>
<evidence type="ECO:0000259" key="6">
    <source>
        <dbReference type="PROSITE" id="PS50023"/>
    </source>
</evidence>
<dbReference type="SMART" id="SM00132">
    <property type="entry name" value="LIM"/>
    <property type="match status" value="1"/>
</dbReference>
<feature type="region of interest" description="Disordered" evidence="5">
    <location>
        <begin position="18"/>
        <end position="40"/>
    </location>
</feature>
<dbReference type="Proteomes" id="UP000594260">
    <property type="component" value="Unplaced"/>
</dbReference>
<evidence type="ECO:0000256" key="1">
    <source>
        <dbReference type="ARBA" id="ARBA00022723"/>
    </source>
</evidence>
<keyword evidence="1 4" id="KW-0479">Metal-binding</keyword>
<dbReference type="InParanoid" id="A0A7M7J9V3"/>
<dbReference type="CDD" id="cd09358">
    <property type="entry name" value="LIM_Mical_like"/>
    <property type="match status" value="1"/>
</dbReference>
<dbReference type="Pfam" id="PF00412">
    <property type="entry name" value="LIM"/>
    <property type="match status" value="1"/>
</dbReference>
<feature type="compositionally biased region" description="Polar residues" evidence="5">
    <location>
        <begin position="141"/>
        <end position="156"/>
    </location>
</feature>
<dbReference type="InterPro" id="IPR001781">
    <property type="entry name" value="Znf_LIM"/>
</dbReference>
<dbReference type="GeneID" id="111245163"/>
<keyword evidence="8" id="KW-1185">Reference proteome</keyword>
<reference evidence="7" key="1">
    <citation type="submission" date="2021-01" db="UniProtKB">
        <authorList>
            <consortium name="EnsemblMetazoa"/>
        </authorList>
    </citation>
    <scope>IDENTIFICATION</scope>
</reference>
<proteinExistence type="predicted"/>
<evidence type="ECO:0000256" key="4">
    <source>
        <dbReference type="PROSITE-ProRule" id="PRU00125"/>
    </source>
</evidence>
<dbReference type="SUPFAM" id="SSF57716">
    <property type="entry name" value="Glucocorticoid receptor-like (DNA-binding domain)"/>
    <property type="match status" value="2"/>
</dbReference>